<evidence type="ECO:0000313" key="1">
    <source>
        <dbReference type="EMBL" id="MBB1087441.1"/>
    </source>
</evidence>
<organism evidence="1 2">
    <name type="scientific">Marilutibacter penaei</name>
    <dbReference type="NCBI Taxonomy" id="2759900"/>
    <lineage>
        <taxon>Bacteria</taxon>
        <taxon>Pseudomonadati</taxon>
        <taxon>Pseudomonadota</taxon>
        <taxon>Gammaproteobacteria</taxon>
        <taxon>Lysobacterales</taxon>
        <taxon>Lysobacteraceae</taxon>
        <taxon>Marilutibacter</taxon>
    </lineage>
</organism>
<dbReference type="InterPro" id="IPR012467">
    <property type="entry name" value="DUF1684"/>
</dbReference>
<keyword evidence="2" id="KW-1185">Reference proteome</keyword>
<protein>
    <submittedName>
        <fullName evidence="1">DUF1684 domain-containing protein</fullName>
    </submittedName>
</protein>
<accession>A0A7W3U1V7</accession>
<dbReference type="EMBL" id="JACHTE010000002">
    <property type="protein sequence ID" value="MBB1087441.1"/>
    <property type="molecule type" value="Genomic_DNA"/>
</dbReference>
<dbReference type="PANTHER" id="PTHR41913">
    <property type="entry name" value="DUF1684 DOMAIN-CONTAINING PROTEIN"/>
    <property type="match status" value="1"/>
</dbReference>
<dbReference type="Pfam" id="PF07920">
    <property type="entry name" value="DUF1684"/>
    <property type="match status" value="1"/>
</dbReference>
<dbReference type="Proteomes" id="UP000552587">
    <property type="component" value="Unassembled WGS sequence"/>
</dbReference>
<proteinExistence type="predicted"/>
<comment type="caution">
    <text evidence="1">The sequence shown here is derived from an EMBL/GenBank/DDBJ whole genome shotgun (WGS) entry which is preliminary data.</text>
</comment>
<name>A0A7W3U1V7_9GAMM</name>
<evidence type="ECO:0000313" key="2">
    <source>
        <dbReference type="Proteomes" id="UP000552587"/>
    </source>
</evidence>
<sequence length="316" mass="33950">MTRGMMLSGVLAMGMAAAGCGGDAPPDDTRTQAMSAEHAAFEAEQQRWRRQRVETLTLPDGWTSLIGLHWLDPGPHYLGSDADNGIVLGAGPAHLGMIELRAGTLRFVPEAGQALTLDGEPLAGSVTLRADDEAAGPSVIGFDEGKGLITVLKRGDRHALRVKHADAATRTRFKGLDYWPADPGWRIEGRFVAHPPGTTLPIGNIIGTLDETPNPGVVEFEKDGQPFRLEALDEGDGRLFLVFADLTSGHESYGAGRFVYADAPTPEGRVVVDFNRAYNPPCVFTPFATCPLPPLENRLELAVTAGEKKYDPNVSR</sequence>
<gene>
    <name evidence="1" type="ORF">H4F99_02940</name>
</gene>
<reference evidence="1 2" key="1">
    <citation type="submission" date="2020-07" db="EMBL/GenBank/DDBJ databases">
        <authorList>
            <person name="Xu S."/>
            <person name="Li A."/>
        </authorList>
    </citation>
    <scope>NUCLEOTIDE SEQUENCE [LARGE SCALE GENOMIC DNA]</scope>
    <source>
        <strain evidence="1 2">SG-8</strain>
    </source>
</reference>
<dbReference type="AlphaFoldDB" id="A0A7W3U1V7"/>
<dbReference type="PROSITE" id="PS51257">
    <property type="entry name" value="PROKAR_LIPOPROTEIN"/>
    <property type="match status" value="1"/>
</dbReference>
<dbReference type="PANTHER" id="PTHR41913:SF1">
    <property type="entry name" value="DUF1684 DOMAIN-CONTAINING PROTEIN"/>
    <property type="match status" value="1"/>
</dbReference>